<accession>A0AA89C0W8</accession>
<reference evidence="4" key="1">
    <citation type="submission" date="2019-08" db="EMBL/GenBank/DDBJ databases">
        <title>The improved chromosome-level genome for the pearl oyster Pinctada fucata martensii using PacBio sequencing and Hi-C.</title>
        <authorList>
            <person name="Zheng Z."/>
        </authorList>
    </citation>
    <scope>NUCLEOTIDE SEQUENCE</scope>
    <source>
        <strain evidence="4">ZZ-2019</strain>
        <tissue evidence="4">Adductor muscle</tissue>
    </source>
</reference>
<sequence>MTVVDPIMFTLISFWKEEVVSRLCVIKNATIVHLVVSEVNLSTAYEMSTPSVRRRQTDADRHVNRLRNSMPDRFNTLVKMHLSFLLDLDGSKLEEIIAEQQSEPLQTQKRKSSTPFSKRKSKHSSSGASNMLFGSPLTDENVARIYQLIEFLGRPENLKTEGLFRKTGNFARQRLLKEWLNESVDLCLDSGTFTAHDCATVMKNYLGELPEPLLTERHYHAHLQVGDMATSAVLEKEKLRARAKQLKTQQLLFLLLPRTNVLLLECLIDLLHKVANIPDNMMTATALGTMFAPHLICPRKLPAEELKSVSPLITKAVSFMIENGSQIFKVPKELAADIANYWREMETPNKCTRPHSQPESTSSSNLYNAKKYSSSQVINTVVSFTQRKPSSESESSNETQVALAKLYAHVQMMPESAKKKKLLKQFNRASNPSSGGKHSRSRTLGEQIKKHFSGLHRSHKRRNSNDQSQCTADLPWGITKTIDIDENENLHDDVFTCVTPQRSISMKKPSSPAVHIVDLGRTPMTPQARKRHGSDSSNGSIPEKRPTPERLPCSENEIRYMANPPLDHRPYPYSPQPSHHGKPVAMVSPISHSPITNSVKKAHPKLQKEMKTPGSRKPMMILNSPNSISRESIL</sequence>
<feature type="region of interest" description="Disordered" evidence="2">
    <location>
        <begin position="594"/>
        <end position="634"/>
    </location>
</feature>
<organism evidence="4 5">
    <name type="scientific">Pinctada imbricata</name>
    <name type="common">Atlantic pearl-oyster</name>
    <name type="synonym">Pinctada martensii</name>
    <dbReference type="NCBI Taxonomy" id="66713"/>
    <lineage>
        <taxon>Eukaryota</taxon>
        <taxon>Metazoa</taxon>
        <taxon>Spiralia</taxon>
        <taxon>Lophotrochozoa</taxon>
        <taxon>Mollusca</taxon>
        <taxon>Bivalvia</taxon>
        <taxon>Autobranchia</taxon>
        <taxon>Pteriomorphia</taxon>
        <taxon>Pterioida</taxon>
        <taxon>Pterioidea</taxon>
        <taxon>Pteriidae</taxon>
        <taxon>Pinctada</taxon>
    </lineage>
</organism>
<dbReference type="GO" id="GO:0005096">
    <property type="term" value="F:GTPase activator activity"/>
    <property type="evidence" value="ECO:0007669"/>
    <property type="project" value="UniProtKB-KW"/>
</dbReference>
<keyword evidence="1" id="KW-0343">GTPase activation</keyword>
<dbReference type="Pfam" id="PF00620">
    <property type="entry name" value="RhoGAP"/>
    <property type="match status" value="1"/>
</dbReference>
<feature type="compositionally biased region" description="Polar residues" evidence="2">
    <location>
        <begin position="623"/>
        <end position="634"/>
    </location>
</feature>
<dbReference type="SUPFAM" id="SSF48350">
    <property type="entry name" value="GTPase activation domain, GAP"/>
    <property type="match status" value="1"/>
</dbReference>
<dbReference type="Proteomes" id="UP001186944">
    <property type="component" value="Unassembled WGS sequence"/>
</dbReference>
<dbReference type="PANTHER" id="PTHR14963:SF7">
    <property type="entry name" value="RHO GTPASE-ACTIVATING PROTEIN 19"/>
    <property type="match status" value="1"/>
</dbReference>
<feature type="compositionally biased region" description="Basic residues" evidence="2">
    <location>
        <begin position="108"/>
        <end position="123"/>
    </location>
</feature>
<feature type="compositionally biased region" description="Polar residues" evidence="2">
    <location>
        <begin position="354"/>
        <end position="368"/>
    </location>
</feature>
<name>A0AA89C0W8_PINIB</name>
<dbReference type="SMART" id="SM00324">
    <property type="entry name" value="RhoGAP"/>
    <property type="match status" value="1"/>
</dbReference>
<feature type="compositionally biased region" description="Basic residues" evidence="2">
    <location>
        <begin position="453"/>
        <end position="462"/>
    </location>
</feature>
<dbReference type="AlphaFoldDB" id="A0AA89C0W8"/>
<dbReference type="Gene3D" id="1.10.555.10">
    <property type="entry name" value="Rho GTPase activation protein"/>
    <property type="match status" value="1"/>
</dbReference>
<protein>
    <recommendedName>
        <fullName evidence="3">Rho-GAP domain-containing protein</fullName>
    </recommendedName>
</protein>
<feature type="region of interest" description="Disordered" evidence="2">
    <location>
        <begin position="453"/>
        <end position="472"/>
    </location>
</feature>
<dbReference type="PANTHER" id="PTHR14963">
    <property type="entry name" value="RHO GTPASE ACTIVATING PROTEIN 18,19-RELATED"/>
    <property type="match status" value="1"/>
</dbReference>
<dbReference type="PROSITE" id="PS50238">
    <property type="entry name" value="RHOGAP"/>
    <property type="match status" value="1"/>
</dbReference>
<dbReference type="InterPro" id="IPR000198">
    <property type="entry name" value="RhoGAP_dom"/>
</dbReference>
<evidence type="ECO:0000256" key="1">
    <source>
        <dbReference type="ARBA" id="ARBA00022468"/>
    </source>
</evidence>
<gene>
    <name evidence="4" type="ORF">FSP39_008441</name>
</gene>
<evidence type="ECO:0000259" key="3">
    <source>
        <dbReference type="PROSITE" id="PS50238"/>
    </source>
</evidence>
<evidence type="ECO:0000313" key="5">
    <source>
        <dbReference type="Proteomes" id="UP001186944"/>
    </source>
</evidence>
<evidence type="ECO:0000256" key="2">
    <source>
        <dbReference type="SAM" id="MobiDB-lite"/>
    </source>
</evidence>
<feature type="region of interest" description="Disordered" evidence="2">
    <location>
        <begin position="517"/>
        <end position="555"/>
    </location>
</feature>
<feature type="region of interest" description="Disordered" evidence="2">
    <location>
        <begin position="348"/>
        <end position="368"/>
    </location>
</feature>
<dbReference type="InterPro" id="IPR008936">
    <property type="entry name" value="Rho_GTPase_activation_prot"/>
</dbReference>
<dbReference type="GO" id="GO:0005737">
    <property type="term" value="C:cytoplasm"/>
    <property type="evidence" value="ECO:0007669"/>
    <property type="project" value="TreeGrafter"/>
</dbReference>
<dbReference type="EMBL" id="VSWD01000008">
    <property type="protein sequence ID" value="KAK3094968.1"/>
    <property type="molecule type" value="Genomic_DNA"/>
</dbReference>
<evidence type="ECO:0000313" key="4">
    <source>
        <dbReference type="EMBL" id="KAK3094968.1"/>
    </source>
</evidence>
<feature type="region of interest" description="Disordered" evidence="2">
    <location>
        <begin position="99"/>
        <end position="133"/>
    </location>
</feature>
<comment type="caution">
    <text evidence="4">The sequence shown here is derived from an EMBL/GenBank/DDBJ whole genome shotgun (WGS) entry which is preliminary data.</text>
</comment>
<feature type="domain" description="Rho-GAP" evidence="3">
    <location>
        <begin position="135"/>
        <end position="328"/>
    </location>
</feature>
<dbReference type="GO" id="GO:0051056">
    <property type="term" value="P:regulation of small GTPase mediated signal transduction"/>
    <property type="evidence" value="ECO:0007669"/>
    <property type="project" value="TreeGrafter"/>
</dbReference>
<proteinExistence type="predicted"/>
<keyword evidence="5" id="KW-1185">Reference proteome</keyword>
<dbReference type="GO" id="GO:0007165">
    <property type="term" value="P:signal transduction"/>
    <property type="evidence" value="ECO:0007669"/>
    <property type="project" value="InterPro"/>
</dbReference>